<evidence type="ECO:0000256" key="5">
    <source>
        <dbReference type="ARBA" id="ARBA00022475"/>
    </source>
</evidence>
<feature type="transmembrane region" description="Helical" evidence="13">
    <location>
        <begin position="294"/>
        <end position="312"/>
    </location>
</feature>
<evidence type="ECO:0000313" key="15">
    <source>
        <dbReference type="EMBL" id="OCL01432.1"/>
    </source>
</evidence>
<keyword evidence="6 13" id="KW-0812">Transmembrane</keyword>
<dbReference type="Gene3D" id="3.40.50.80">
    <property type="entry name" value="Nucleotide-binding domain of ferredoxin-NADP reductase (FNR) module"/>
    <property type="match status" value="1"/>
</dbReference>
<evidence type="ECO:0000256" key="4">
    <source>
        <dbReference type="ARBA" id="ARBA00022448"/>
    </source>
</evidence>
<comment type="catalytic activity">
    <reaction evidence="12">
        <text>2 a Fe(II)-siderophore + NADP(+) + H(+) = 2 a Fe(III)-siderophore + NADPH</text>
        <dbReference type="Rhea" id="RHEA:28795"/>
        <dbReference type="Rhea" id="RHEA-COMP:11342"/>
        <dbReference type="Rhea" id="RHEA-COMP:11344"/>
        <dbReference type="ChEBI" id="CHEBI:15378"/>
        <dbReference type="ChEBI" id="CHEBI:29033"/>
        <dbReference type="ChEBI" id="CHEBI:29034"/>
        <dbReference type="ChEBI" id="CHEBI:57783"/>
        <dbReference type="ChEBI" id="CHEBI:58349"/>
        <dbReference type="EC" id="1.16.1.9"/>
    </reaction>
</comment>
<proteinExistence type="inferred from homology"/>
<feature type="transmembrane region" description="Helical" evidence="13">
    <location>
        <begin position="122"/>
        <end position="141"/>
    </location>
</feature>
<evidence type="ECO:0000256" key="9">
    <source>
        <dbReference type="ARBA" id="ARBA00023002"/>
    </source>
</evidence>
<keyword evidence="10" id="KW-0406">Ion transport</keyword>
<dbReference type="InterPro" id="IPR017938">
    <property type="entry name" value="Riboflavin_synthase-like_b-brl"/>
</dbReference>
<sequence length="736" mass="81989">MDSSAVQICEHYQSALEADGPELVPFLIDLLTSPVSGSRHGAKTFRSGYGKWMTYFYAFWIFLFTAIHFYHILKDNLSKSNTHDRSRKPSWNNKIIALCRSFTYRRLGGPIGRAIGLRQTSFGTLSLLSLATIFSAILPFPEHPYLRSLFRFGSPPLSVRCALIISSLTPLIVALAGKVNVITFLTGICYSKLNILHRYCAYVLFCLATVHSVPHIISPVRDGGWGMLDQLYKDKRRELSGTLLYGVCSGLVCLSIPWIRRRAYEFFAYTHVILAIAYVALLFWHIYGEYMSPNYLYSAIAVWAFSAIVRLFHRTQLFRPARTCANLTGFPTKLTHLPGKMTRVTVTVPDAMTWRPGQHAYIRMPQISVLGNHPFTIASVPVSREAREAGQQNELVFLVRAHTGFTHTLAHMVEQTSTTPPASGPGTPTALHASPVLPDSPTTTAITTTTTAAMAALELLDLEKAAVAVSEHLDRSATPPPPPPQSLPPRARVAALRTLIDGPYGGHMRPLHRLYDTVLCVAGGSGISAVLPWVLALSRRMLAPGAEPVATTRLHLVWVVREAEWIEWVRPELEEVVRGARETMAVRVQVEVFVTAKRSLNFSYPYLRPYVPLPELVLPVLPSPVWKGSERAFEMKREDSGWSAETRIGKAEVEMGVEISEKIKNNFGSGIVNVRYERPVLSKVVERSIDGDRTIVLGCGPEEMKVDLSNTVARMQRRVLKGEMCEVALHTETFGW</sequence>
<dbReference type="PANTHER" id="PTHR32361:SF23">
    <property type="entry name" value="FERRIC-CHELATE REDUCTASE"/>
    <property type="match status" value="1"/>
</dbReference>
<evidence type="ECO:0000259" key="14">
    <source>
        <dbReference type="PROSITE" id="PS51384"/>
    </source>
</evidence>
<dbReference type="InterPro" id="IPR013121">
    <property type="entry name" value="Fe_red_NAD-bd_6"/>
</dbReference>
<dbReference type="SFLD" id="SFLDS00052">
    <property type="entry name" value="Ferric_Reductase_Domain"/>
    <property type="match status" value="1"/>
</dbReference>
<feature type="transmembrane region" description="Helical" evidence="13">
    <location>
        <begin position="55"/>
        <end position="73"/>
    </location>
</feature>
<evidence type="ECO:0000256" key="3">
    <source>
        <dbReference type="ARBA" id="ARBA00012668"/>
    </source>
</evidence>
<keyword evidence="9" id="KW-0560">Oxidoreductase</keyword>
<keyword evidence="8 13" id="KW-1133">Transmembrane helix</keyword>
<comment type="subcellular location">
    <subcellularLocation>
        <location evidence="1">Cell membrane</location>
        <topology evidence="1">Multi-pass membrane protein</topology>
    </subcellularLocation>
</comment>
<dbReference type="Proteomes" id="UP000250140">
    <property type="component" value="Unassembled WGS sequence"/>
</dbReference>
<reference evidence="15 16" key="1">
    <citation type="journal article" date="2016" name="Nat. Commun.">
        <title>Ectomycorrhizal ecology is imprinted in the genome of the dominant symbiotic fungus Cenococcum geophilum.</title>
        <authorList>
            <consortium name="DOE Joint Genome Institute"/>
            <person name="Peter M."/>
            <person name="Kohler A."/>
            <person name="Ohm R.A."/>
            <person name="Kuo A."/>
            <person name="Krutzmann J."/>
            <person name="Morin E."/>
            <person name="Arend M."/>
            <person name="Barry K.W."/>
            <person name="Binder M."/>
            <person name="Choi C."/>
            <person name="Clum A."/>
            <person name="Copeland A."/>
            <person name="Grisel N."/>
            <person name="Haridas S."/>
            <person name="Kipfer T."/>
            <person name="LaButti K."/>
            <person name="Lindquist E."/>
            <person name="Lipzen A."/>
            <person name="Maire R."/>
            <person name="Meier B."/>
            <person name="Mihaltcheva S."/>
            <person name="Molinier V."/>
            <person name="Murat C."/>
            <person name="Poggeler S."/>
            <person name="Quandt C.A."/>
            <person name="Sperisen C."/>
            <person name="Tritt A."/>
            <person name="Tisserant E."/>
            <person name="Crous P.W."/>
            <person name="Henrissat B."/>
            <person name="Nehls U."/>
            <person name="Egli S."/>
            <person name="Spatafora J.W."/>
            <person name="Grigoriev I.V."/>
            <person name="Martin F.M."/>
        </authorList>
    </citation>
    <scope>NUCLEOTIDE SEQUENCE [LARGE SCALE GENOMIC DNA]</scope>
    <source>
        <strain evidence="15 16">CBS 207.34</strain>
    </source>
</reference>
<dbReference type="PROSITE" id="PS51384">
    <property type="entry name" value="FAD_FR"/>
    <property type="match status" value="1"/>
</dbReference>
<keyword evidence="16" id="KW-1185">Reference proteome</keyword>
<dbReference type="GO" id="GO:0006879">
    <property type="term" value="P:intracellular iron ion homeostasis"/>
    <property type="evidence" value="ECO:0007669"/>
    <property type="project" value="TreeGrafter"/>
</dbReference>
<evidence type="ECO:0000256" key="13">
    <source>
        <dbReference type="SAM" id="Phobius"/>
    </source>
</evidence>
<protein>
    <recommendedName>
        <fullName evidence="3">ferric-chelate reductase (NADPH)</fullName>
        <ecNumber evidence="3">1.16.1.9</ecNumber>
    </recommendedName>
</protein>
<dbReference type="SUPFAM" id="SSF52343">
    <property type="entry name" value="Ferredoxin reductase-like, C-terminal NADP-linked domain"/>
    <property type="match status" value="1"/>
</dbReference>
<dbReference type="SUPFAM" id="SSF63380">
    <property type="entry name" value="Riboflavin synthase domain-like"/>
    <property type="match status" value="1"/>
</dbReference>
<dbReference type="PANTHER" id="PTHR32361">
    <property type="entry name" value="FERRIC/CUPRIC REDUCTASE TRANSMEMBRANE COMPONENT"/>
    <property type="match status" value="1"/>
</dbReference>
<dbReference type="EMBL" id="KV751133">
    <property type="protein sequence ID" value="OCL01432.1"/>
    <property type="molecule type" value="Genomic_DNA"/>
</dbReference>
<dbReference type="GO" id="GO:0005886">
    <property type="term" value="C:plasma membrane"/>
    <property type="evidence" value="ECO:0007669"/>
    <property type="project" value="UniProtKB-SubCell"/>
</dbReference>
<feature type="transmembrane region" description="Helical" evidence="13">
    <location>
        <begin position="514"/>
        <end position="535"/>
    </location>
</feature>
<keyword evidence="7" id="KW-0249">Electron transport</keyword>
<accession>A0A8E2EMG0</accession>
<dbReference type="AlphaFoldDB" id="A0A8E2EMG0"/>
<evidence type="ECO:0000256" key="11">
    <source>
        <dbReference type="ARBA" id="ARBA00023136"/>
    </source>
</evidence>
<dbReference type="SFLD" id="SFLDG01168">
    <property type="entry name" value="Ferric_reductase_subgroup_(FRE"/>
    <property type="match status" value="1"/>
</dbReference>
<dbReference type="InterPro" id="IPR013112">
    <property type="entry name" value="FAD-bd_8"/>
</dbReference>
<dbReference type="GO" id="GO:0052851">
    <property type="term" value="F:ferric-chelate reductase (NADPH) activity"/>
    <property type="evidence" value="ECO:0007669"/>
    <property type="project" value="UniProtKB-EC"/>
</dbReference>
<evidence type="ECO:0000256" key="12">
    <source>
        <dbReference type="ARBA" id="ARBA00048483"/>
    </source>
</evidence>
<feature type="transmembrane region" description="Helical" evidence="13">
    <location>
        <begin position="266"/>
        <end position="288"/>
    </location>
</feature>
<dbReference type="InterPro" id="IPR039261">
    <property type="entry name" value="FNR_nucleotide-bd"/>
</dbReference>
<dbReference type="CDD" id="cd06186">
    <property type="entry name" value="NOX_Duox_like_FAD_NADP"/>
    <property type="match status" value="1"/>
</dbReference>
<evidence type="ECO:0000256" key="1">
    <source>
        <dbReference type="ARBA" id="ARBA00004651"/>
    </source>
</evidence>
<dbReference type="InterPro" id="IPR013130">
    <property type="entry name" value="Fe3_Rdtase_TM_dom"/>
</dbReference>
<dbReference type="GO" id="GO:0015677">
    <property type="term" value="P:copper ion import"/>
    <property type="evidence" value="ECO:0007669"/>
    <property type="project" value="TreeGrafter"/>
</dbReference>
<evidence type="ECO:0000256" key="2">
    <source>
        <dbReference type="ARBA" id="ARBA00006278"/>
    </source>
</evidence>
<dbReference type="Pfam" id="PF08030">
    <property type="entry name" value="NAD_binding_6"/>
    <property type="match status" value="1"/>
</dbReference>
<feature type="transmembrane region" description="Helical" evidence="13">
    <location>
        <begin position="199"/>
        <end position="219"/>
    </location>
</feature>
<keyword evidence="4" id="KW-0813">Transport</keyword>
<dbReference type="Pfam" id="PF08022">
    <property type="entry name" value="FAD_binding_8"/>
    <property type="match status" value="1"/>
</dbReference>
<dbReference type="Pfam" id="PF01794">
    <property type="entry name" value="Ferric_reduct"/>
    <property type="match status" value="1"/>
</dbReference>
<evidence type="ECO:0000256" key="10">
    <source>
        <dbReference type="ARBA" id="ARBA00023065"/>
    </source>
</evidence>
<feature type="transmembrane region" description="Helical" evidence="13">
    <location>
        <begin position="239"/>
        <end position="259"/>
    </location>
</feature>
<organism evidence="15 16">
    <name type="scientific">Glonium stellatum</name>
    <dbReference type="NCBI Taxonomy" id="574774"/>
    <lineage>
        <taxon>Eukaryota</taxon>
        <taxon>Fungi</taxon>
        <taxon>Dikarya</taxon>
        <taxon>Ascomycota</taxon>
        <taxon>Pezizomycotina</taxon>
        <taxon>Dothideomycetes</taxon>
        <taxon>Pleosporomycetidae</taxon>
        <taxon>Gloniales</taxon>
        <taxon>Gloniaceae</taxon>
        <taxon>Glonium</taxon>
    </lineage>
</organism>
<feature type="domain" description="FAD-binding FR-type" evidence="14">
    <location>
        <begin position="316"/>
        <end position="432"/>
    </location>
</feature>
<evidence type="ECO:0000256" key="6">
    <source>
        <dbReference type="ARBA" id="ARBA00022692"/>
    </source>
</evidence>
<dbReference type="OrthoDB" id="17725at2759"/>
<dbReference type="EC" id="1.16.1.9" evidence="3"/>
<keyword evidence="5" id="KW-1003">Cell membrane</keyword>
<dbReference type="GO" id="GO:0006826">
    <property type="term" value="P:iron ion transport"/>
    <property type="evidence" value="ECO:0007669"/>
    <property type="project" value="TreeGrafter"/>
</dbReference>
<comment type="similarity">
    <text evidence="2">Belongs to the ferric reductase (FRE) family.</text>
</comment>
<evidence type="ECO:0000313" key="16">
    <source>
        <dbReference type="Proteomes" id="UP000250140"/>
    </source>
</evidence>
<dbReference type="InterPro" id="IPR051410">
    <property type="entry name" value="Ferric/Cupric_Reductase"/>
</dbReference>
<name>A0A8E2EMG0_9PEZI</name>
<evidence type="ECO:0000256" key="8">
    <source>
        <dbReference type="ARBA" id="ARBA00022989"/>
    </source>
</evidence>
<dbReference type="InterPro" id="IPR017927">
    <property type="entry name" value="FAD-bd_FR_type"/>
</dbReference>
<feature type="transmembrane region" description="Helical" evidence="13">
    <location>
        <begin position="161"/>
        <end position="187"/>
    </location>
</feature>
<keyword evidence="11 13" id="KW-0472">Membrane</keyword>
<evidence type="ECO:0000256" key="7">
    <source>
        <dbReference type="ARBA" id="ARBA00022982"/>
    </source>
</evidence>
<gene>
    <name evidence="15" type="ORF">AOQ84DRAFT_444016</name>
</gene>